<organism evidence="2 3">
    <name type="scientific">Blattamonas nauphoetae</name>
    <dbReference type="NCBI Taxonomy" id="2049346"/>
    <lineage>
        <taxon>Eukaryota</taxon>
        <taxon>Metamonada</taxon>
        <taxon>Preaxostyla</taxon>
        <taxon>Oxymonadida</taxon>
        <taxon>Blattamonas</taxon>
    </lineage>
</organism>
<name>A0ABQ9YEP0_9EUKA</name>
<gene>
    <name evidence="2" type="ORF">BLNAU_2890</name>
</gene>
<evidence type="ECO:0000313" key="3">
    <source>
        <dbReference type="Proteomes" id="UP001281761"/>
    </source>
</evidence>
<keyword evidence="3" id="KW-1185">Reference proteome</keyword>
<accession>A0ABQ9YEP0</accession>
<evidence type="ECO:0000256" key="1">
    <source>
        <dbReference type="SAM" id="MobiDB-lite"/>
    </source>
</evidence>
<proteinExistence type="predicted"/>
<feature type="region of interest" description="Disordered" evidence="1">
    <location>
        <begin position="1"/>
        <end position="22"/>
    </location>
</feature>
<feature type="compositionally biased region" description="Polar residues" evidence="1">
    <location>
        <begin position="8"/>
        <end position="17"/>
    </location>
</feature>
<evidence type="ECO:0000313" key="2">
    <source>
        <dbReference type="EMBL" id="KAK2962230.1"/>
    </source>
</evidence>
<dbReference type="Proteomes" id="UP001281761">
    <property type="component" value="Unassembled WGS sequence"/>
</dbReference>
<reference evidence="2 3" key="1">
    <citation type="journal article" date="2022" name="bioRxiv">
        <title>Genomics of Preaxostyla Flagellates Illuminates Evolutionary Transitions and the Path Towards Mitochondrial Loss.</title>
        <authorList>
            <person name="Novak L.V.F."/>
            <person name="Treitli S.C."/>
            <person name="Pyrih J."/>
            <person name="Halakuc P."/>
            <person name="Pipaliya S.V."/>
            <person name="Vacek V."/>
            <person name="Brzon O."/>
            <person name="Soukal P."/>
            <person name="Eme L."/>
            <person name="Dacks J.B."/>
            <person name="Karnkowska A."/>
            <person name="Elias M."/>
            <person name="Hampl V."/>
        </authorList>
    </citation>
    <scope>NUCLEOTIDE SEQUENCE [LARGE SCALE GENOMIC DNA]</scope>
    <source>
        <strain evidence="2">NAU3</strain>
        <tissue evidence="2">Gut</tissue>
    </source>
</reference>
<dbReference type="EMBL" id="JARBJD010000012">
    <property type="protein sequence ID" value="KAK2962230.1"/>
    <property type="molecule type" value="Genomic_DNA"/>
</dbReference>
<comment type="caution">
    <text evidence="2">The sequence shown here is derived from an EMBL/GenBank/DDBJ whole genome shotgun (WGS) entry which is preliminary data.</text>
</comment>
<protein>
    <submittedName>
        <fullName evidence="2">Uncharacterized protein</fullName>
    </submittedName>
</protein>
<sequence>MDDAESELLSTNTTYGQNYRKGPIKQSSQFFNLDETYTHIDSSTPPKVDSISGAPRPTVVESIIPPKKSVLLQITTDGASYPSSVSFSGVHIIQDPFRVSGMYPVCGETTLKDLPVTSPTHHTNCTTR</sequence>